<proteinExistence type="predicted"/>
<protein>
    <submittedName>
        <fullName evidence="1">Uncharacterized protein</fullName>
    </submittedName>
</protein>
<organism evidence="1">
    <name type="scientific">Arundo donax</name>
    <name type="common">Giant reed</name>
    <name type="synonym">Donax arundinaceus</name>
    <dbReference type="NCBI Taxonomy" id="35708"/>
    <lineage>
        <taxon>Eukaryota</taxon>
        <taxon>Viridiplantae</taxon>
        <taxon>Streptophyta</taxon>
        <taxon>Embryophyta</taxon>
        <taxon>Tracheophyta</taxon>
        <taxon>Spermatophyta</taxon>
        <taxon>Magnoliopsida</taxon>
        <taxon>Liliopsida</taxon>
        <taxon>Poales</taxon>
        <taxon>Poaceae</taxon>
        <taxon>PACMAD clade</taxon>
        <taxon>Arundinoideae</taxon>
        <taxon>Arundineae</taxon>
        <taxon>Arundo</taxon>
    </lineage>
</organism>
<reference evidence="1" key="1">
    <citation type="submission" date="2014-09" db="EMBL/GenBank/DDBJ databases">
        <authorList>
            <person name="Magalhaes I.L.F."/>
            <person name="Oliveira U."/>
            <person name="Santos F.R."/>
            <person name="Vidigal T.H.D.A."/>
            <person name="Brescovit A.D."/>
            <person name="Santos A.J."/>
        </authorList>
    </citation>
    <scope>NUCLEOTIDE SEQUENCE</scope>
    <source>
        <tissue evidence="1">Shoot tissue taken approximately 20 cm above the soil surface</tissue>
    </source>
</reference>
<dbReference type="AlphaFoldDB" id="A0A0A9BY70"/>
<dbReference type="EMBL" id="GBRH01228896">
    <property type="protein sequence ID" value="JAD68999.1"/>
    <property type="molecule type" value="Transcribed_RNA"/>
</dbReference>
<name>A0A0A9BY70_ARUDO</name>
<reference evidence="1" key="2">
    <citation type="journal article" date="2015" name="Data Brief">
        <title>Shoot transcriptome of the giant reed, Arundo donax.</title>
        <authorList>
            <person name="Barrero R.A."/>
            <person name="Guerrero F.D."/>
            <person name="Moolhuijzen P."/>
            <person name="Goolsby J.A."/>
            <person name="Tidwell J."/>
            <person name="Bellgard S.E."/>
            <person name="Bellgard M.I."/>
        </authorList>
    </citation>
    <scope>NUCLEOTIDE SEQUENCE</scope>
    <source>
        <tissue evidence="1">Shoot tissue taken approximately 20 cm above the soil surface</tissue>
    </source>
</reference>
<sequence length="35" mass="4054">MHSFNMDTSYSVTVYGDSCNFYICGVNCRRCKTLH</sequence>
<accession>A0A0A9BY70</accession>
<evidence type="ECO:0000313" key="1">
    <source>
        <dbReference type="EMBL" id="JAD68999.1"/>
    </source>
</evidence>